<dbReference type="PANTHER" id="PTHR43298:SF2">
    <property type="entry name" value="FMN_FAD EXPORTER YEEO-RELATED"/>
    <property type="match status" value="1"/>
</dbReference>
<evidence type="ECO:0000313" key="16">
    <source>
        <dbReference type="Proteomes" id="UP000027931"/>
    </source>
</evidence>
<keyword evidence="11 14" id="KW-0472">Membrane</keyword>
<protein>
    <recommendedName>
        <fullName evidence="4">Probable multidrug resistance protein NorM</fullName>
    </recommendedName>
    <alternativeName>
        <fullName evidence="12">Multidrug-efflux transporter</fullName>
    </alternativeName>
</protein>
<evidence type="ECO:0000256" key="12">
    <source>
        <dbReference type="ARBA" id="ARBA00031636"/>
    </source>
</evidence>
<feature type="transmembrane region" description="Helical" evidence="14">
    <location>
        <begin position="180"/>
        <end position="200"/>
    </location>
</feature>
<dbReference type="Pfam" id="PF01554">
    <property type="entry name" value="MatE"/>
    <property type="match status" value="2"/>
</dbReference>
<reference evidence="15 16" key="1">
    <citation type="journal article" date="2013" name="Int. J. Syst. Evol. Microbiol.">
        <title>Tumebacillus flagellatus sp. nov., an alpha-amylase/pullulanase-producing bacterium isolated from cassava wastewater.</title>
        <authorList>
            <person name="Wang Q."/>
            <person name="Xie N."/>
            <person name="Qin Y."/>
            <person name="Shen N."/>
            <person name="Zhu J."/>
            <person name="Mi H."/>
            <person name="Huang R."/>
        </authorList>
    </citation>
    <scope>NUCLEOTIDE SEQUENCE [LARGE SCALE GENOMIC DNA]</scope>
    <source>
        <strain evidence="15 16">GST4</strain>
    </source>
</reference>
<evidence type="ECO:0000256" key="10">
    <source>
        <dbReference type="ARBA" id="ARBA00023065"/>
    </source>
</evidence>
<dbReference type="GO" id="GO:0005886">
    <property type="term" value="C:plasma membrane"/>
    <property type="evidence" value="ECO:0007669"/>
    <property type="project" value="UniProtKB-SubCell"/>
</dbReference>
<proteinExistence type="inferred from homology"/>
<evidence type="ECO:0000256" key="4">
    <source>
        <dbReference type="ARBA" id="ARBA00020268"/>
    </source>
</evidence>
<dbReference type="InterPro" id="IPR002528">
    <property type="entry name" value="MATE_fam"/>
</dbReference>
<organism evidence="15 16">
    <name type="scientific">Tumebacillus flagellatus</name>
    <dbReference type="NCBI Taxonomy" id="1157490"/>
    <lineage>
        <taxon>Bacteria</taxon>
        <taxon>Bacillati</taxon>
        <taxon>Bacillota</taxon>
        <taxon>Bacilli</taxon>
        <taxon>Bacillales</taxon>
        <taxon>Alicyclobacillaceae</taxon>
        <taxon>Tumebacillus</taxon>
    </lineage>
</organism>
<keyword evidence="6" id="KW-0050">Antiport</keyword>
<keyword evidence="9 14" id="KW-1133">Transmembrane helix</keyword>
<keyword evidence="8 14" id="KW-0812">Transmembrane</keyword>
<comment type="function">
    <text evidence="1">Multidrug efflux pump.</text>
</comment>
<feature type="transmembrane region" description="Helical" evidence="14">
    <location>
        <begin position="33"/>
        <end position="60"/>
    </location>
</feature>
<dbReference type="RefSeq" id="WP_038084064.1">
    <property type="nucleotide sequence ID" value="NZ_JMIR01000002.1"/>
</dbReference>
<feature type="transmembrane region" description="Helical" evidence="14">
    <location>
        <begin position="423"/>
        <end position="440"/>
    </location>
</feature>
<evidence type="ECO:0000256" key="3">
    <source>
        <dbReference type="ARBA" id="ARBA00010199"/>
    </source>
</evidence>
<comment type="caution">
    <text evidence="15">The sequence shown here is derived from an EMBL/GenBank/DDBJ whole genome shotgun (WGS) entry which is preliminary data.</text>
</comment>
<feature type="transmembrane region" description="Helical" evidence="14">
    <location>
        <begin position="124"/>
        <end position="145"/>
    </location>
</feature>
<dbReference type="PANTHER" id="PTHR43298">
    <property type="entry name" value="MULTIDRUG RESISTANCE PROTEIN NORM-RELATED"/>
    <property type="match status" value="1"/>
</dbReference>
<dbReference type="GO" id="GO:0042910">
    <property type="term" value="F:xenobiotic transmembrane transporter activity"/>
    <property type="evidence" value="ECO:0007669"/>
    <property type="project" value="InterPro"/>
</dbReference>
<evidence type="ECO:0000256" key="9">
    <source>
        <dbReference type="ARBA" id="ARBA00022989"/>
    </source>
</evidence>
<keyword evidence="16" id="KW-1185">Reference proteome</keyword>
<name>A0A074LRX5_9BACL</name>
<evidence type="ECO:0000256" key="1">
    <source>
        <dbReference type="ARBA" id="ARBA00003408"/>
    </source>
</evidence>
<keyword evidence="5" id="KW-0813">Transport</keyword>
<keyword evidence="10" id="KW-0406">Ion transport</keyword>
<feature type="region of interest" description="Disordered" evidence="13">
    <location>
        <begin position="290"/>
        <end position="309"/>
    </location>
</feature>
<dbReference type="GO" id="GO:0006811">
    <property type="term" value="P:monoatomic ion transport"/>
    <property type="evidence" value="ECO:0007669"/>
    <property type="project" value="UniProtKB-KW"/>
</dbReference>
<evidence type="ECO:0000256" key="2">
    <source>
        <dbReference type="ARBA" id="ARBA00004651"/>
    </source>
</evidence>
<evidence type="ECO:0000256" key="6">
    <source>
        <dbReference type="ARBA" id="ARBA00022449"/>
    </source>
</evidence>
<dbReference type="InterPro" id="IPR050222">
    <property type="entry name" value="MATE_MdtK"/>
</dbReference>
<comment type="similarity">
    <text evidence="3">Belongs to the multi antimicrobial extrusion (MATE) (TC 2.A.66.1) family.</text>
</comment>
<feature type="transmembrane region" description="Helical" evidence="14">
    <location>
        <begin position="81"/>
        <end position="104"/>
    </location>
</feature>
<feature type="transmembrane region" description="Helical" evidence="14">
    <location>
        <begin position="327"/>
        <end position="345"/>
    </location>
</feature>
<dbReference type="eggNOG" id="COG0534">
    <property type="taxonomic scope" value="Bacteria"/>
</dbReference>
<gene>
    <name evidence="15" type="ORF">EL26_02505</name>
</gene>
<evidence type="ECO:0000256" key="11">
    <source>
        <dbReference type="ARBA" id="ARBA00023136"/>
    </source>
</evidence>
<comment type="subcellular location">
    <subcellularLocation>
        <location evidence="2">Cell membrane</location>
        <topology evidence="2">Multi-pass membrane protein</topology>
    </subcellularLocation>
</comment>
<accession>A0A074LRX5</accession>
<dbReference type="OrthoDB" id="9806302at2"/>
<dbReference type="NCBIfam" id="TIGR00797">
    <property type="entry name" value="matE"/>
    <property type="match status" value="1"/>
</dbReference>
<dbReference type="STRING" id="1157490.EL26_02505"/>
<dbReference type="AlphaFoldDB" id="A0A074LRX5"/>
<feature type="transmembrane region" description="Helical" evidence="14">
    <location>
        <begin position="395"/>
        <end position="417"/>
    </location>
</feature>
<keyword evidence="7" id="KW-1003">Cell membrane</keyword>
<evidence type="ECO:0000313" key="15">
    <source>
        <dbReference type="EMBL" id="KEO84901.1"/>
    </source>
</evidence>
<dbReference type="PIRSF" id="PIRSF006603">
    <property type="entry name" value="DinF"/>
    <property type="match status" value="1"/>
</dbReference>
<evidence type="ECO:0000256" key="7">
    <source>
        <dbReference type="ARBA" id="ARBA00022475"/>
    </source>
</evidence>
<evidence type="ECO:0000256" key="5">
    <source>
        <dbReference type="ARBA" id="ARBA00022448"/>
    </source>
</evidence>
<dbReference type="GO" id="GO:0015297">
    <property type="term" value="F:antiporter activity"/>
    <property type="evidence" value="ECO:0007669"/>
    <property type="project" value="UniProtKB-KW"/>
</dbReference>
<evidence type="ECO:0000256" key="13">
    <source>
        <dbReference type="SAM" id="MobiDB-lite"/>
    </source>
</evidence>
<evidence type="ECO:0000256" key="8">
    <source>
        <dbReference type="ARBA" id="ARBA00022692"/>
    </source>
</evidence>
<sequence>MKVRLYRLSLPVIGELLLQNVLAAVDALFVARLGLLAINAVGVTAMFSVVLLSVLNALGVTMTVFLSRTASEKTPSAARSLVWHGLVLGGGVGVTVSLLCLLLAAPLLHLAGAGEELTAAARPYFCLVFGSTPFLALHTMLAACFRARGDTRTPLKIGLQMNLLHAGLDALLIFGLKLGLAGAGLAYLGVQVLVLLQYWWRARGFLPTRSDLRLSRGMLAKWLRFAVPAVTERLFKRGGQVVYLSFVVRMGTEPYAANNIANTLAGFISLLGDGLATGVTVAMGKSIGEAKQSRETDESSESGASSAAESMDLSVLQSRLDAIRRQGFLGAAVSMTAATLLFWALSPWIGRWFTDDPRVLHDLTLVLFLYIFCQPFFAANLIDCAAIQAGGNSTYTMWVTILGVWGVRLIFIPVLLYGFHLELSGVWLCIGLDHMVRAYLYRRYRLKRNWIHS</sequence>
<dbReference type="EMBL" id="JMIR01000002">
    <property type="protein sequence ID" value="KEO84901.1"/>
    <property type="molecule type" value="Genomic_DNA"/>
</dbReference>
<evidence type="ECO:0000256" key="14">
    <source>
        <dbReference type="SAM" id="Phobius"/>
    </source>
</evidence>
<feature type="transmembrane region" description="Helical" evidence="14">
    <location>
        <begin position="365"/>
        <end position="383"/>
    </location>
</feature>
<dbReference type="Proteomes" id="UP000027931">
    <property type="component" value="Unassembled WGS sequence"/>
</dbReference>
<dbReference type="InterPro" id="IPR048279">
    <property type="entry name" value="MdtK-like"/>
</dbReference>